<evidence type="ECO:0000256" key="5">
    <source>
        <dbReference type="ARBA" id="ARBA00022840"/>
    </source>
</evidence>
<feature type="compositionally biased region" description="Low complexity" evidence="10">
    <location>
        <begin position="114"/>
        <end position="133"/>
    </location>
</feature>
<feature type="signal peptide" evidence="11">
    <location>
        <begin position="1"/>
        <end position="24"/>
    </location>
</feature>
<dbReference type="EMBL" id="QMKO01001641">
    <property type="protein sequence ID" value="RTG87809.1"/>
    <property type="molecule type" value="Genomic_DNA"/>
</dbReference>
<evidence type="ECO:0000256" key="10">
    <source>
        <dbReference type="SAM" id="MobiDB-lite"/>
    </source>
</evidence>
<keyword evidence="8" id="KW-0206">Cytoskeleton</keyword>
<keyword evidence="6 9" id="KW-0175">Coiled coil</keyword>
<dbReference type="CDD" id="cd23649">
    <property type="entry name" value="Khc_CBD_cc"/>
    <property type="match status" value="1"/>
</dbReference>
<gene>
    <name evidence="12" type="ORF">DC041_0002775</name>
</gene>
<evidence type="ECO:0000256" key="8">
    <source>
        <dbReference type="ARBA" id="ARBA00023212"/>
    </source>
</evidence>
<reference evidence="12 13" key="1">
    <citation type="journal article" date="2019" name="PLoS Pathog.">
        <title>Genome sequence of the bovine parasite Schistosoma bovis Tanzania.</title>
        <authorList>
            <person name="Oey H."/>
            <person name="Zakrzewski M."/>
            <person name="Gobert G."/>
            <person name="Gravermann K."/>
            <person name="Stoye J."/>
            <person name="Jones M."/>
            <person name="Mcmanus D."/>
            <person name="Krause L."/>
        </authorList>
    </citation>
    <scope>NUCLEOTIDE SEQUENCE [LARGE SCALE GENOMIC DNA]</scope>
    <source>
        <strain evidence="12 13">TAN1997</strain>
    </source>
</reference>
<keyword evidence="7" id="KW-0505">Motor protein</keyword>
<dbReference type="InterPro" id="IPR059182">
    <property type="entry name" value="Khc_C"/>
</dbReference>
<evidence type="ECO:0000256" key="4">
    <source>
        <dbReference type="ARBA" id="ARBA00022741"/>
    </source>
</evidence>
<sequence>MLNCQFISFYCLLHLSNFVFYSEANNFKFQSEKSQEEVTRLRKELEDKSTRLETLEKTTEKREQAKEDLRGLEETVIKELQTLHNLRRLFIQDLNCRIKKSANRVNALTAAEKATANNNTNNTNQGGNTPNAGSGIPGQQQISESLLMDDDDDDEPIQVGTLAQREKIAFLENNLDKLTKVHKQLVHDNAELRCELPKMEKRLKSTLERVRSLELSLKEAKEGAMRDRKRYQVEVERIKEVVRQRNVTARRGQSQIAKPIRAGHAPINNPHGGGGGGVPINSQPVVRPDLLGAP</sequence>
<evidence type="ECO:0000256" key="1">
    <source>
        <dbReference type="ARBA" id="ARBA00004245"/>
    </source>
</evidence>
<keyword evidence="11" id="KW-0732">Signal</keyword>
<feature type="region of interest" description="Disordered" evidence="10">
    <location>
        <begin position="114"/>
        <end position="139"/>
    </location>
</feature>
<evidence type="ECO:0000256" key="3">
    <source>
        <dbReference type="ARBA" id="ARBA00022701"/>
    </source>
</evidence>
<feature type="region of interest" description="Disordered" evidence="10">
    <location>
        <begin position="262"/>
        <end position="294"/>
    </location>
</feature>
<dbReference type="STRING" id="6184.A0A430QJG1"/>
<keyword evidence="13" id="KW-1185">Reference proteome</keyword>
<evidence type="ECO:0000256" key="7">
    <source>
        <dbReference type="ARBA" id="ARBA00023175"/>
    </source>
</evidence>
<evidence type="ECO:0000256" key="6">
    <source>
        <dbReference type="ARBA" id="ARBA00023054"/>
    </source>
</evidence>
<evidence type="ECO:0000256" key="2">
    <source>
        <dbReference type="ARBA" id="ARBA00022490"/>
    </source>
</evidence>
<feature type="coiled-coil region" evidence="9">
    <location>
        <begin position="168"/>
        <end position="223"/>
    </location>
</feature>
<name>A0A430QJG1_SCHBO</name>
<dbReference type="AlphaFoldDB" id="A0A430QJG1"/>
<accession>A0A430QJG1</accession>
<organism evidence="12 13">
    <name type="scientific">Schistosoma bovis</name>
    <name type="common">Blood fluke</name>
    <dbReference type="NCBI Taxonomy" id="6184"/>
    <lineage>
        <taxon>Eukaryota</taxon>
        <taxon>Metazoa</taxon>
        <taxon>Spiralia</taxon>
        <taxon>Lophotrochozoa</taxon>
        <taxon>Platyhelminthes</taxon>
        <taxon>Trematoda</taxon>
        <taxon>Digenea</taxon>
        <taxon>Strigeidida</taxon>
        <taxon>Schistosomatoidea</taxon>
        <taxon>Schistosomatidae</taxon>
        <taxon>Schistosoma</taxon>
    </lineage>
</organism>
<keyword evidence="5" id="KW-0067">ATP-binding</keyword>
<evidence type="ECO:0000256" key="9">
    <source>
        <dbReference type="SAM" id="Coils"/>
    </source>
</evidence>
<evidence type="ECO:0000313" key="13">
    <source>
        <dbReference type="Proteomes" id="UP000290809"/>
    </source>
</evidence>
<keyword evidence="3" id="KW-0493">Microtubule</keyword>
<evidence type="ECO:0000313" key="12">
    <source>
        <dbReference type="EMBL" id="RTG87809.1"/>
    </source>
</evidence>
<feature type="chain" id="PRO_5019336715" evidence="11">
    <location>
        <begin position="25"/>
        <end position="294"/>
    </location>
</feature>
<keyword evidence="4" id="KW-0547">Nucleotide-binding</keyword>
<evidence type="ECO:0000256" key="11">
    <source>
        <dbReference type="SAM" id="SignalP"/>
    </source>
</evidence>
<protein>
    <submittedName>
        <fullName evidence="12">Kinesin family member 5</fullName>
    </submittedName>
</protein>
<comment type="subcellular location">
    <subcellularLocation>
        <location evidence="1">Cytoplasm</location>
        <location evidence="1">Cytoskeleton</location>
    </subcellularLocation>
</comment>
<comment type="caution">
    <text evidence="12">The sequence shown here is derived from an EMBL/GenBank/DDBJ whole genome shotgun (WGS) entry which is preliminary data.</text>
</comment>
<dbReference type="Proteomes" id="UP000290809">
    <property type="component" value="Unassembled WGS sequence"/>
</dbReference>
<proteinExistence type="predicted"/>
<feature type="coiled-coil region" evidence="9">
    <location>
        <begin position="31"/>
        <end position="111"/>
    </location>
</feature>
<keyword evidence="2" id="KW-0963">Cytoplasm</keyword>